<comment type="similarity">
    <text evidence="1">Belongs to the UPF0213 family.</text>
</comment>
<sequence>MQSQFATAGDRLATTDEPIAQVTVYLVRCRNGALYCGQTSDLARRLELHASGKGARFVRMAGFASLAAAWPVEDRSAALRLEAAVKRLGKATKEALVIDPGATVLLAAKLGIRLVNN</sequence>
<dbReference type="EMBL" id="CP003587">
    <property type="protein sequence ID" value="AGY58597.1"/>
    <property type="molecule type" value="Genomic_DNA"/>
</dbReference>
<protein>
    <submittedName>
        <fullName evidence="3">GIY-YIG nuclease superfamily protein</fullName>
    </submittedName>
</protein>
<evidence type="ECO:0000256" key="1">
    <source>
        <dbReference type="ARBA" id="ARBA00007435"/>
    </source>
</evidence>
<organism evidence="3 4">
    <name type="scientific">Gloeobacter kilaueensis (strain ATCC BAA-2537 / CCAP 1431/1 / ULC 316 / JS1)</name>
    <dbReference type="NCBI Taxonomy" id="1183438"/>
    <lineage>
        <taxon>Bacteria</taxon>
        <taxon>Bacillati</taxon>
        <taxon>Cyanobacteriota</taxon>
        <taxon>Cyanophyceae</taxon>
        <taxon>Gloeobacterales</taxon>
        <taxon>Gloeobacteraceae</taxon>
        <taxon>Gloeobacter</taxon>
    </lineage>
</organism>
<dbReference type="KEGG" id="glj:GKIL_2351"/>
<dbReference type="PROSITE" id="PS50164">
    <property type="entry name" value="GIY_YIG"/>
    <property type="match status" value="1"/>
</dbReference>
<dbReference type="Proteomes" id="UP000017396">
    <property type="component" value="Chromosome"/>
</dbReference>
<gene>
    <name evidence="3" type="ORF">GKIL_2351</name>
</gene>
<dbReference type="SUPFAM" id="SSF82771">
    <property type="entry name" value="GIY-YIG endonuclease"/>
    <property type="match status" value="1"/>
</dbReference>
<dbReference type="CDD" id="cd10456">
    <property type="entry name" value="GIY-YIG_UPF0213"/>
    <property type="match status" value="1"/>
</dbReference>
<name>U5QHZ5_GLOK1</name>
<proteinExistence type="inferred from homology"/>
<evidence type="ECO:0000259" key="2">
    <source>
        <dbReference type="PROSITE" id="PS50164"/>
    </source>
</evidence>
<dbReference type="PANTHER" id="PTHR34477">
    <property type="entry name" value="UPF0213 PROTEIN YHBQ"/>
    <property type="match status" value="1"/>
</dbReference>
<evidence type="ECO:0000313" key="4">
    <source>
        <dbReference type="Proteomes" id="UP000017396"/>
    </source>
</evidence>
<dbReference type="STRING" id="1183438.GKIL_2351"/>
<dbReference type="eggNOG" id="COG2827">
    <property type="taxonomic scope" value="Bacteria"/>
</dbReference>
<dbReference type="PANTHER" id="PTHR34477:SF1">
    <property type="entry name" value="UPF0213 PROTEIN YHBQ"/>
    <property type="match status" value="1"/>
</dbReference>
<keyword evidence="4" id="KW-1185">Reference proteome</keyword>
<dbReference type="Gene3D" id="3.40.1440.10">
    <property type="entry name" value="GIY-YIG endonuclease"/>
    <property type="match status" value="1"/>
</dbReference>
<dbReference type="HOGENOM" id="CLU_135650_0_1_3"/>
<feature type="domain" description="GIY-YIG" evidence="2">
    <location>
        <begin position="20"/>
        <end position="95"/>
    </location>
</feature>
<dbReference type="InterPro" id="IPR035901">
    <property type="entry name" value="GIY-YIG_endonuc_sf"/>
</dbReference>
<dbReference type="InterPro" id="IPR000305">
    <property type="entry name" value="GIY-YIG_endonuc"/>
</dbReference>
<evidence type="ECO:0000313" key="3">
    <source>
        <dbReference type="EMBL" id="AGY58597.1"/>
    </source>
</evidence>
<dbReference type="InterPro" id="IPR050190">
    <property type="entry name" value="UPF0213_domain"/>
</dbReference>
<reference evidence="3 4" key="1">
    <citation type="journal article" date="2013" name="PLoS ONE">
        <title>Cultivation and Complete Genome Sequencing of Gloeobacter kilaueensis sp. nov., from a Lava Cave in Kilauea Caldera, Hawai'i.</title>
        <authorList>
            <person name="Saw J.H."/>
            <person name="Schatz M."/>
            <person name="Brown M.V."/>
            <person name="Kunkel D.D."/>
            <person name="Foster J.S."/>
            <person name="Shick H."/>
            <person name="Christensen S."/>
            <person name="Hou S."/>
            <person name="Wan X."/>
            <person name="Donachie S.P."/>
        </authorList>
    </citation>
    <scope>NUCLEOTIDE SEQUENCE [LARGE SCALE GENOMIC DNA]</scope>
    <source>
        <strain evidence="4">JS</strain>
    </source>
</reference>
<accession>U5QHZ5</accession>
<dbReference type="Pfam" id="PF01541">
    <property type="entry name" value="GIY-YIG"/>
    <property type="match status" value="1"/>
</dbReference>
<dbReference type="AlphaFoldDB" id="U5QHZ5"/>